<dbReference type="EMBL" id="NIVC01000089">
    <property type="protein sequence ID" value="PAA91350.1"/>
    <property type="molecule type" value="Genomic_DNA"/>
</dbReference>
<evidence type="ECO:0000256" key="3">
    <source>
        <dbReference type="ARBA" id="ARBA00022490"/>
    </source>
</evidence>
<evidence type="ECO:0000256" key="4">
    <source>
        <dbReference type="ARBA" id="ARBA00022692"/>
    </source>
</evidence>
<dbReference type="GO" id="GO:0005737">
    <property type="term" value="C:cytoplasm"/>
    <property type="evidence" value="ECO:0007669"/>
    <property type="project" value="UniProtKB-SubCell"/>
</dbReference>
<evidence type="ECO:0000256" key="8">
    <source>
        <dbReference type="SAM" id="Coils"/>
    </source>
</evidence>
<keyword evidence="5 10" id="KW-1133">Transmembrane helix</keyword>
<feature type="compositionally biased region" description="Basic and acidic residues" evidence="9">
    <location>
        <begin position="665"/>
        <end position="676"/>
    </location>
</feature>
<accession>A0A267GZ80</accession>
<evidence type="ECO:0000256" key="6">
    <source>
        <dbReference type="ARBA" id="ARBA00023054"/>
    </source>
</evidence>
<dbReference type="GO" id="GO:0016020">
    <property type="term" value="C:membrane"/>
    <property type="evidence" value="ECO:0007669"/>
    <property type="project" value="UniProtKB-SubCell"/>
</dbReference>
<keyword evidence="4 10" id="KW-0812">Transmembrane</keyword>
<dbReference type="AlphaFoldDB" id="A0A267GZ80"/>
<keyword evidence="12" id="KW-1185">Reference proteome</keyword>
<evidence type="ECO:0000256" key="1">
    <source>
        <dbReference type="ARBA" id="ARBA00004167"/>
    </source>
</evidence>
<name>A0A267GZ80_9PLAT</name>
<evidence type="ECO:0000256" key="7">
    <source>
        <dbReference type="ARBA" id="ARBA00023136"/>
    </source>
</evidence>
<evidence type="ECO:0000256" key="10">
    <source>
        <dbReference type="SAM" id="Phobius"/>
    </source>
</evidence>
<evidence type="ECO:0000256" key="9">
    <source>
        <dbReference type="SAM" id="MobiDB-lite"/>
    </source>
</evidence>
<sequence length="731" mass="78413">MANSTDEAAGVQRAEETYEQLKEERDRYRRELQELSKRLDASAGIVRDGLLKKFEALEGCIRTEWRQVQQVDCECHSKCRHCSGTCCTASCHSPPIHCGAIRTPTSSKSTGSRTGRFRAARRNCADIRYPALGLEALTDAKPRKQRALTPVAKVHDAESSQCSPKAMADPTVRSAARSISPSSGVSSSQASVGTNEVKSQLSDVAASVRFDPADTDNKSSPPEPAATDSVRFDPADSPLEPAAAAASVRFDPADSGNKSCPPEPAAATTAASVRFDPADSPPEPAAASVRFDPADSPPEPAATSVRFDPAGSHHSRLKLFSSVSSDPASQGTSLELSSPGSSEATSVGDSEERPLASDSLLNEPPHSELQFSFEGCQSAFPPLPNSRLARLGLLPASLAELRAANESVSIVDPNCRYRMEGPAADEPETPTSSANDPAVEDRIRDLAISFANDAATISERARRAGLARASLEANFDEELGKLLKLLDSAALAGTGEAAAEASRSVQLLADIGAGLSRTAQTLGAVEQECRLNFAFHLILRHSEELRTDKEKMSGELELLRQAVEDDQFYTDADSSLSSRYGSSKSAAAGVDGATGGVKGRAKFQQLGRSVARTSSVTALLQRLARERERRRRQQQRRQDGAEAEPLNECEENGASQGDEAADATDSSRSENYQHRRASVEDRTVLDRLDRVSVRLFADRRVRLFLAPLTLLVATVCLLWAIAYPIVKRLIG</sequence>
<feature type="coiled-coil region" evidence="8">
    <location>
        <begin position="11"/>
        <end position="38"/>
    </location>
</feature>
<feature type="compositionally biased region" description="Acidic residues" evidence="9">
    <location>
        <begin position="641"/>
        <end position="651"/>
    </location>
</feature>
<evidence type="ECO:0000256" key="2">
    <source>
        <dbReference type="ARBA" id="ARBA00004496"/>
    </source>
</evidence>
<gene>
    <name evidence="11" type="ORF">BOX15_Mlig018486g2</name>
</gene>
<feature type="compositionally biased region" description="Low complexity" evidence="9">
    <location>
        <begin position="573"/>
        <end position="591"/>
    </location>
</feature>
<feature type="compositionally biased region" description="Polar residues" evidence="9">
    <location>
        <begin position="321"/>
        <end position="348"/>
    </location>
</feature>
<organism evidence="11 12">
    <name type="scientific">Macrostomum lignano</name>
    <dbReference type="NCBI Taxonomy" id="282301"/>
    <lineage>
        <taxon>Eukaryota</taxon>
        <taxon>Metazoa</taxon>
        <taxon>Spiralia</taxon>
        <taxon>Lophotrochozoa</taxon>
        <taxon>Platyhelminthes</taxon>
        <taxon>Rhabditophora</taxon>
        <taxon>Macrostomorpha</taxon>
        <taxon>Macrostomida</taxon>
        <taxon>Macrostomidae</taxon>
        <taxon>Macrostomum</taxon>
    </lineage>
</organism>
<comment type="caution">
    <text evidence="11">The sequence shown here is derived from an EMBL/GenBank/DDBJ whole genome shotgun (WGS) entry which is preliminary data.</text>
</comment>
<feature type="region of interest" description="Disordered" evidence="9">
    <location>
        <begin position="573"/>
        <end position="595"/>
    </location>
</feature>
<evidence type="ECO:0000256" key="5">
    <source>
        <dbReference type="ARBA" id="ARBA00022989"/>
    </source>
</evidence>
<reference evidence="11 12" key="1">
    <citation type="submission" date="2017-06" db="EMBL/GenBank/DDBJ databases">
        <title>A platform for efficient transgenesis in Macrostomum lignano, a flatworm model organism for stem cell research.</title>
        <authorList>
            <person name="Berezikov E."/>
        </authorList>
    </citation>
    <scope>NUCLEOTIDE SEQUENCE [LARGE SCALE GENOMIC DNA]</scope>
    <source>
        <strain evidence="11">DV1</strain>
        <tissue evidence="11">Whole organism</tissue>
    </source>
</reference>
<keyword evidence="6 8" id="KW-0175">Coiled coil</keyword>
<dbReference type="Pfam" id="PF05781">
    <property type="entry name" value="MRVI1"/>
    <property type="match status" value="1"/>
</dbReference>
<feature type="region of interest" description="Disordered" evidence="9">
    <location>
        <begin position="147"/>
        <end position="199"/>
    </location>
</feature>
<keyword evidence="3" id="KW-0963">Cytoplasm</keyword>
<keyword evidence="7 10" id="KW-0472">Membrane</keyword>
<feature type="region of interest" description="Disordered" evidence="9">
    <location>
        <begin position="211"/>
        <end position="366"/>
    </location>
</feature>
<feature type="compositionally biased region" description="Low complexity" evidence="9">
    <location>
        <begin position="174"/>
        <end position="191"/>
    </location>
</feature>
<dbReference type="Proteomes" id="UP000215902">
    <property type="component" value="Unassembled WGS sequence"/>
</dbReference>
<protein>
    <submittedName>
        <fullName evidence="11">Uncharacterized protein</fullName>
    </submittedName>
</protein>
<evidence type="ECO:0000313" key="12">
    <source>
        <dbReference type="Proteomes" id="UP000215902"/>
    </source>
</evidence>
<feature type="region of interest" description="Disordered" evidence="9">
    <location>
        <begin position="627"/>
        <end position="676"/>
    </location>
</feature>
<proteinExistence type="predicted"/>
<comment type="subcellular location">
    <subcellularLocation>
        <location evidence="2">Cytoplasm</location>
    </subcellularLocation>
    <subcellularLocation>
        <location evidence="1">Membrane</location>
        <topology evidence="1">Single-pass membrane protein</topology>
    </subcellularLocation>
</comment>
<evidence type="ECO:0000313" key="11">
    <source>
        <dbReference type="EMBL" id="PAA91350.1"/>
    </source>
</evidence>
<dbReference type="InterPro" id="IPR008677">
    <property type="entry name" value="MRVI1"/>
</dbReference>
<feature type="transmembrane region" description="Helical" evidence="10">
    <location>
        <begin position="704"/>
        <end position="726"/>
    </location>
</feature>